<sequence>MNEGAYGGRPRSDGPDCIDNLMANTRNNPLEDLAMHIPMICDRYELRDDAPPGAGNIAAGSAWSNRNAC</sequence>
<feature type="domain" description="Hydantoinase B/oxoprolinase" evidence="1">
    <location>
        <begin position="3"/>
        <end position="62"/>
    </location>
</feature>
<name>A0ABT8D482_9RHOB</name>
<reference evidence="3" key="1">
    <citation type="journal article" date="2019" name="Int. J. Syst. Evol. Microbiol.">
        <title>The Global Catalogue of Microorganisms (GCM) 10K type strain sequencing project: providing services to taxonomists for standard genome sequencing and annotation.</title>
        <authorList>
            <consortium name="The Broad Institute Genomics Platform"/>
            <consortium name="The Broad Institute Genome Sequencing Center for Infectious Disease"/>
            <person name="Wu L."/>
            <person name="Ma J."/>
        </authorList>
    </citation>
    <scope>NUCLEOTIDE SEQUENCE [LARGE SCALE GENOMIC DNA]</scope>
    <source>
        <strain evidence="3">CECT 8482</strain>
    </source>
</reference>
<gene>
    <name evidence="2" type="ORF">QWZ10_06030</name>
</gene>
<organism evidence="2 3">
    <name type="scientific">Paracoccus cavernae</name>
    <dbReference type="NCBI Taxonomy" id="1571207"/>
    <lineage>
        <taxon>Bacteria</taxon>
        <taxon>Pseudomonadati</taxon>
        <taxon>Pseudomonadota</taxon>
        <taxon>Alphaproteobacteria</taxon>
        <taxon>Rhodobacterales</taxon>
        <taxon>Paracoccaceae</taxon>
        <taxon>Paracoccus</taxon>
    </lineage>
</organism>
<proteinExistence type="predicted"/>
<protein>
    <submittedName>
        <fullName evidence="2">Hydantoinase B/oxoprolinase family protein</fullName>
    </submittedName>
</protein>
<dbReference type="Pfam" id="PF02538">
    <property type="entry name" value="Hydantoinase_B"/>
    <property type="match status" value="1"/>
</dbReference>
<evidence type="ECO:0000313" key="2">
    <source>
        <dbReference type="EMBL" id="MDN3711482.1"/>
    </source>
</evidence>
<keyword evidence="3" id="KW-1185">Reference proteome</keyword>
<dbReference type="InterPro" id="IPR003692">
    <property type="entry name" value="Hydantoinase_B"/>
</dbReference>
<dbReference type="Proteomes" id="UP001243846">
    <property type="component" value="Unassembled WGS sequence"/>
</dbReference>
<dbReference type="EMBL" id="JAUFRC010000001">
    <property type="protein sequence ID" value="MDN3711482.1"/>
    <property type="molecule type" value="Genomic_DNA"/>
</dbReference>
<evidence type="ECO:0000259" key="1">
    <source>
        <dbReference type="Pfam" id="PF02538"/>
    </source>
</evidence>
<comment type="caution">
    <text evidence="2">The sequence shown here is derived from an EMBL/GenBank/DDBJ whole genome shotgun (WGS) entry which is preliminary data.</text>
</comment>
<accession>A0ABT8D482</accession>
<evidence type="ECO:0000313" key="3">
    <source>
        <dbReference type="Proteomes" id="UP001243846"/>
    </source>
</evidence>